<feature type="transmembrane region" description="Helical" evidence="1">
    <location>
        <begin position="136"/>
        <end position="155"/>
    </location>
</feature>
<reference evidence="4" key="1">
    <citation type="journal article" date="2019" name="Int. J. Syst. Evol. Microbiol.">
        <title>The Global Catalogue of Microorganisms (GCM) 10K type strain sequencing project: providing services to taxonomists for standard genome sequencing and annotation.</title>
        <authorList>
            <consortium name="The Broad Institute Genomics Platform"/>
            <consortium name="The Broad Institute Genome Sequencing Center for Infectious Disease"/>
            <person name="Wu L."/>
            <person name="Ma J."/>
        </authorList>
    </citation>
    <scope>NUCLEOTIDE SEQUENCE [LARGE SCALE GENOMIC DNA]</scope>
    <source>
        <strain evidence="4">CGMCC 1.7656</strain>
    </source>
</reference>
<feature type="transmembrane region" description="Helical" evidence="1">
    <location>
        <begin position="7"/>
        <end position="26"/>
    </location>
</feature>
<dbReference type="PANTHER" id="PTHR36435:SF1">
    <property type="entry name" value="CAAX AMINO TERMINAL PROTEASE FAMILY PROTEIN"/>
    <property type="match status" value="1"/>
</dbReference>
<name>A0ABQ2NG04_9FLAO</name>
<keyword evidence="3" id="KW-0482">Metalloprotease</keyword>
<dbReference type="RefSeq" id="WP_188616158.1">
    <property type="nucleotide sequence ID" value="NZ_BMLV01000001.1"/>
</dbReference>
<evidence type="ECO:0000259" key="2">
    <source>
        <dbReference type="Pfam" id="PF02517"/>
    </source>
</evidence>
<comment type="caution">
    <text evidence="3">The sequence shown here is derived from an EMBL/GenBank/DDBJ whole genome shotgun (WGS) entry which is preliminary data.</text>
</comment>
<protein>
    <submittedName>
        <fullName evidence="3">CPBP family intramembrane metalloprotease</fullName>
    </submittedName>
</protein>
<gene>
    <name evidence="3" type="ORF">GCM10010992_01380</name>
</gene>
<feature type="transmembrane region" description="Helical" evidence="1">
    <location>
        <begin position="104"/>
        <end position="124"/>
    </location>
</feature>
<evidence type="ECO:0000313" key="4">
    <source>
        <dbReference type="Proteomes" id="UP000620064"/>
    </source>
</evidence>
<proteinExistence type="predicted"/>
<accession>A0ABQ2NG04</accession>
<keyword evidence="3" id="KW-0645">Protease</keyword>
<sequence length="256" mass="28323">MRKLNSIVAIIAFVIWASITLIPGIIKLNGKTQELGSQLTKAPDYSILSAALFTLVVVFLTGSAKQTGLTFSNFKNLKIFRLQSVIILICTLFLIYHYDVQNIYAMMWLFLNCIFVGISEELMFRGILLSGLTKDWGYKMAAITVIVVFGLVHVLNAFTTGKIGEGALQAFMAMCSGMLLLSYRVKSGTIILAMIFHAVWDFIAFMLSSTLKLINPELLTIVVGVIMISAPVLFGIYGFYLLTRKGAADDFIESQD</sequence>
<feature type="transmembrane region" description="Helical" evidence="1">
    <location>
        <begin position="219"/>
        <end position="242"/>
    </location>
</feature>
<dbReference type="PANTHER" id="PTHR36435">
    <property type="entry name" value="SLR1288 PROTEIN"/>
    <property type="match status" value="1"/>
</dbReference>
<dbReference type="EMBL" id="BMLV01000001">
    <property type="protein sequence ID" value="GGP01337.1"/>
    <property type="molecule type" value="Genomic_DNA"/>
</dbReference>
<dbReference type="GO" id="GO:0008237">
    <property type="term" value="F:metallopeptidase activity"/>
    <property type="evidence" value="ECO:0007669"/>
    <property type="project" value="UniProtKB-KW"/>
</dbReference>
<keyword evidence="1" id="KW-0812">Transmembrane</keyword>
<keyword evidence="3" id="KW-0378">Hydrolase</keyword>
<keyword evidence="4" id="KW-1185">Reference proteome</keyword>
<organism evidence="3 4">
    <name type="scientific">Cloacibacterium rupense</name>
    <dbReference type="NCBI Taxonomy" id="517423"/>
    <lineage>
        <taxon>Bacteria</taxon>
        <taxon>Pseudomonadati</taxon>
        <taxon>Bacteroidota</taxon>
        <taxon>Flavobacteriia</taxon>
        <taxon>Flavobacteriales</taxon>
        <taxon>Weeksellaceae</taxon>
    </lineage>
</organism>
<keyword evidence="1" id="KW-1133">Transmembrane helix</keyword>
<feature type="domain" description="CAAX prenyl protease 2/Lysostaphin resistance protein A-like" evidence="2">
    <location>
        <begin position="105"/>
        <end position="203"/>
    </location>
</feature>
<dbReference type="InterPro" id="IPR052710">
    <property type="entry name" value="CAAX_protease"/>
</dbReference>
<evidence type="ECO:0000256" key="1">
    <source>
        <dbReference type="SAM" id="Phobius"/>
    </source>
</evidence>
<dbReference type="InterPro" id="IPR003675">
    <property type="entry name" value="Rce1/LyrA-like_dom"/>
</dbReference>
<feature type="transmembrane region" description="Helical" evidence="1">
    <location>
        <begin position="79"/>
        <end position="98"/>
    </location>
</feature>
<feature type="transmembrane region" description="Helical" evidence="1">
    <location>
        <begin position="46"/>
        <end position="67"/>
    </location>
</feature>
<dbReference type="Pfam" id="PF02517">
    <property type="entry name" value="Rce1-like"/>
    <property type="match status" value="1"/>
</dbReference>
<dbReference type="Proteomes" id="UP000620064">
    <property type="component" value="Unassembled WGS sequence"/>
</dbReference>
<evidence type="ECO:0000313" key="3">
    <source>
        <dbReference type="EMBL" id="GGP01337.1"/>
    </source>
</evidence>
<keyword evidence="1" id="KW-0472">Membrane</keyword>